<comment type="caution">
    <text evidence="2">The sequence shown here is derived from an EMBL/GenBank/DDBJ whole genome shotgun (WGS) entry which is preliminary data.</text>
</comment>
<feature type="chain" id="PRO_5019160617" evidence="1">
    <location>
        <begin position="29"/>
        <end position="130"/>
    </location>
</feature>
<reference evidence="2 3" key="2">
    <citation type="submission" date="2019-01" db="EMBL/GenBank/DDBJ databases">
        <title>The decoding of complex shrimp genome reveals the adaptation for benthos swimmer, frequently molting mechanism and breeding impact on genome.</title>
        <authorList>
            <person name="Sun Y."/>
            <person name="Gao Y."/>
            <person name="Yu Y."/>
        </authorList>
    </citation>
    <scope>NUCLEOTIDE SEQUENCE [LARGE SCALE GENOMIC DNA]</scope>
    <source>
        <tissue evidence="2">Muscle</tissue>
    </source>
</reference>
<evidence type="ECO:0000313" key="2">
    <source>
        <dbReference type="EMBL" id="ROT81761.1"/>
    </source>
</evidence>
<organism evidence="2 3">
    <name type="scientific">Penaeus vannamei</name>
    <name type="common">Whiteleg shrimp</name>
    <name type="synonym">Litopenaeus vannamei</name>
    <dbReference type="NCBI Taxonomy" id="6689"/>
    <lineage>
        <taxon>Eukaryota</taxon>
        <taxon>Metazoa</taxon>
        <taxon>Ecdysozoa</taxon>
        <taxon>Arthropoda</taxon>
        <taxon>Crustacea</taxon>
        <taxon>Multicrustacea</taxon>
        <taxon>Malacostraca</taxon>
        <taxon>Eumalacostraca</taxon>
        <taxon>Eucarida</taxon>
        <taxon>Decapoda</taxon>
        <taxon>Dendrobranchiata</taxon>
        <taxon>Penaeoidea</taxon>
        <taxon>Penaeidae</taxon>
        <taxon>Penaeus</taxon>
    </lineage>
</organism>
<dbReference type="Proteomes" id="UP000283509">
    <property type="component" value="Unassembled WGS sequence"/>
</dbReference>
<evidence type="ECO:0000313" key="3">
    <source>
        <dbReference type="Proteomes" id="UP000283509"/>
    </source>
</evidence>
<name>A0A423TZ86_PENVA</name>
<sequence>MAAGWTKRAAATVLFVVGVLARAGHVSAGFERAKSCPDGTRTHMDFSAVQRAWLQTGDFSVTLLEGKGGCVLEENALFRTRARNGNLIVRKETKPRGKVCEVAVPLTGVPAPGNQLFVSCLEEKREKIEG</sequence>
<proteinExistence type="predicted"/>
<feature type="signal peptide" evidence="1">
    <location>
        <begin position="1"/>
        <end position="28"/>
    </location>
</feature>
<protein>
    <submittedName>
        <fullName evidence="2">Uncharacterized protein</fullName>
    </submittedName>
</protein>
<dbReference type="EMBL" id="QCYY01000921">
    <property type="protein sequence ID" value="ROT81761.1"/>
    <property type="molecule type" value="Genomic_DNA"/>
</dbReference>
<keyword evidence="1" id="KW-0732">Signal</keyword>
<gene>
    <name evidence="2" type="ORF">C7M84_025073</name>
</gene>
<dbReference type="AlphaFoldDB" id="A0A423TZ86"/>
<keyword evidence="3" id="KW-1185">Reference proteome</keyword>
<reference evidence="2 3" key="1">
    <citation type="submission" date="2018-04" db="EMBL/GenBank/DDBJ databases">
        <authorList>
            <person name="Zhang X."/>
            <person name="Yuan J."/>
            <person name="Li F."/>
            <person name="Xiang J."/>
        </authorList>
    </citation>
    <scope>NUCLEOTIDE SEQUENCE [LARGE SCALE GENOMIC DNA]</scope>
    <source>
        <tissue evidence="2">Muscle</tissue>
    </source>
</reference>
<evidence type="ECO:0000256" key="1">
    <source>
        <dbReference type="SAM" id="SignalP"/>
    </source>
</evidence>
<accession>A0A423TZ86</accession>